<keyword evidence="1" id="KW-1133">Transmembrane helix</keyword>
<evidence type="ECO:0000313" key="2">
    <source>
        <dbReference type="EMBL" id="AZQ35923.1"/>
    </source>
</evidence>
<proteinExistence type="predicted"/>
<dbReference type="AlphaFoldDB" id="A0A3S9M9Z6"/>
<sequence>MSDELSGLPEQYRRYANPLVGEVSAHHRPPNVLYDEQGRPVHFTIGQPLPPPPVVVQAPVQQGMDPALQRLIIVTFLILAVIVVCTASVCAVVVIMGGTLMGIIGAVGQNLTMLTLCLVGAIVAAGWAASKIRPAVKSEGSKRKGR</sequence>
<dbReference type="EMBL" id="CP034539">
    <property type="protein sequence ID" value="AZQ35923.1"/>
    <property type="molecule type" value="Genomic_DNA"/>
</dbReference>
<name>A0A3S9M9Z6_9ACTN</name>
<organism evidence="2 3">
    <name type="scientific">Streptomyces cyaneochromogenes</name>
    <dbReference type="NCBI Taxonomy" id="2496836"/>
    <lineage>
        <taxon>Bacteria</taxon>
        <taxon>Bacillati</taxon>
        <taxon>Actinomycetota</taxon>
        <taxon>Actinomycetes</taxon>
        <taxon>Kitasatosporales</taxon>
        <taxon>Streptomycetaceae</taxon>
        <taxon>Streptomyces</taxon>
    </lineage>
</organism>
<keyword evidence="3" id="KW-1185">Reference proteome</keyword>
<keyword evidence="1" id="KW-0472">Membrane</keyword>
<dbReference type="OrthoDB" id="4237667at2"/>
<protein>
    <submittedName>
        <fullName evidence="2">Uncharacterized protein</fullName>
    </submittedName>
</protein>
<evidence type="ECO:0000256" key="1">
    <source>
        <dbReference type="SAM" id="Phobius"/>
    </source>
</evidence>
<accession>A0A3S9M9Z6</accession>
<keyword evidence="1" id="KW-0812">Transmembrane</keyword>
<dbReference type="KEGG" id="scya:EJ357_22595"/>
<evidence type="ECO:0000313" key="3">
    <source>
        <dbReference type="Proteomes" id="UP000280298"/>
    </source>
</evidence>
<feature type="transmembrane region" description="Helical" evidence="1">
    <location>
        <begin position="110"/>
        <end position="129"/>
    </location>
</feature>
<dbReference type="RefSeq" id="WP_126393390.1">
    <property type="nucleotide sequence ID" value="NZ_CP034539.1"/>
</dbReference>
<gene>
    <name evidence="2" type="ORF">EJ357_22595</name>
</gene>
<dbReference type="Proteomes" id="UP000280298">
    <property type="component" value="Chromosome"/>
</dbReference>
<reference evidence="2 3" key="1">
    <citation type="journal article" date="2019" name="Int. J. Syst. Evol. Microbiol.">
        <title>Streptomyces cyaneochromogenes sp. nov., a blue pigment-producing actinomycete from manganese-contaminated soil.</title>
        <authorList>
            <person name="Tang X."/>
            <person name="Zhao J."/>
            <person name="Li K."/>
            <person name="Chen Z."/>
            <person name="Sun Y."/>
            <person name="Gao J."/>
        </authorList>
    </citation>
    <scope>NUCLEOTIDE SEQUENCE [LARGE SCALE GENOMIC DNA]</scope>
    <source>
        <strain evidence="2 3">MK-45</strain>
    </source>
</reference>
<feature type="transmembrane region" description="Helical" evidence="1">
    <location>
        <begin position="71"/>
        <end position="104"/>
    </location>
</feature>